<organism evidence="11 12">
    <name type="scientific">Glaesserella parasuis HPS10</name>
    <dbReference type="NCBI Taxonomy" id="1450514"/>
    <lineage>
        <taxon>Bacteria</taxon>
        <taxon>Pseudomonadati</taxon>
        <taxon>Pseudomonadota</taxon>
        <taxon>Gammaproteobacteria</taxon>
        <taxon>Pasteurellales</taxon>
        <taxon>Pasteurellaceae</taxon>
        <taxon>Glaesserella</taxon>
    </lineage>
</organism>
<dbReference type="Pfam" id="PF00005">
    <property type="entry name" value="ABC_tran"/>
    <property type="match status" value="1"/>
</dbReference>
<accession>A0A836YZZ2</accession>
<comment type="caution">
    <text evidence="11">The sequence shown here is derived from an EMBL/GenBank/DDBJ whole genome shotgun (WGS) entry which is preliminary data.</text>
</comment>
<dbReference type="InterPro" id="IPR017871">
    <property type="entry name" value="ABC_transporter-like_CS"/>
</dbReference>
<keyword evidence="4" id="KW-1003">Cell membrane</keyword>
<dbReference type="SMART" id="SM00382">
    <property type="entry name" value="AAA"/>
    <property type="match status" value="1"/>
</dbReference>
<dbReference type="CDD" id="cd03257">
    <property type="entry name" value="ABC_NikE_OppD_transporters"/>
    <property type="match status" value="1"/>
</dbReference>
<dbReference type="InterPro" id="IPR050388">
    <property type="entry name" value="ABC_Ni/Peptide_Import"/>
</dbReference>
<dbReference type="GO" id="GO:0005524">
    <property type="term" value="F:ATP binding"/>
    <property type="evidence" value="ECO:0007669"/>
    <property type="project" value="UniProtKB-KW"/>
</dbReference>
<evidence type="ECO:0000256" key="2">
    <source>
        <dbReference type="ARBA" id="ARBA00005417"/>
    </source>
</evidence>
<dbReference type="NCBIfam" id="TIGR01727">
    <property type="entry name" value="oligo_HPY"/>
    <property type="match status" value="1"/>
</dbReference>
<dbReference type="SUPFAM" id="SSF52540">
    <property type="entry name" value="P-loop containing nucleoside triphosphate hydrolases"/>
    <property type="match status" value="1"/>
</dbReference>
<dbReference type="AlphaFoldDB" id="A0A836YZZ2"/>
<comment type="similarity">
    <text evidence="2">Belongs to the ABC transporter superfamily.</text>
</comment>
<dbReference type="GO" id="GO:0016887">
    <property type="term" value="F:ATP hydrolysis activity"/>
    <property type="evidence" value="ECO:0007669"/>
    <property type="project" value="InterPro"/>
</dbReference>
<evidence type="ECO:0000256" key="7">
    <source>
        <dbReference type="ARBA" id="ARBA00023136"/>
    </source>
</evidence>
<sequence length="327" mass="35913">MALLKVDELSVHFGDKKAPFRAVDRVSYEVNEGEVLGIVGESGSGKSVSSLAIMGLIDFPGRVMANSLRFNGHNLLDLKPKEKQKIVGADVAMIFQDAMTSLNPSYTVGYQIMEALKVHQGGSKAWRKERAIELLTMVGIPDPTSRLDVYPHQLSGGMSQRVMIAMAIACNPKLLIADEPTTALDVTIQAQIIDLLLELQRKENMALILITHDLALVAESAHRIIVMYAGQVVEEGKSEQIFKSPLHPYTQALLKALPEFAEGKSRLQSLPGVVPGKYDRPQGCLLNPRCPYATDLCRQKEPELRTVNGRQVKCHTPLNESGLPQPI</sequence>
<keyword evidence="3" id="KW-0813">Transport</keyword>
<evidence type="ECO:0000259" key="10">
    <source>
        <dbReference type="PROSITE" id="PS50893"/>
    </source>
</evidence>
<dbReference type="Pfam" id="PF08352">
    <property type="entry name" value="oligo_HPY"/>
    <property type="match status" value="1"/>
</dbReference>
<dbReference type="FunFam" id="3.40.50.300:FF:000016">
    <property type="entry name" value="Oligopeptide ABC transporter ATP-binding component"/>
    <property type="match status" value="1"/>
</dbReference>
<protein>
    <recommendedName>
        <fullName evidence="8">ABC-type dipeptide transporter</fullName>
        <ecNumber evidence="8">7.4.2.9</ecNumber>
    </recommendedName>
</protein>
<dbReference type="EC" id="7.4.2.9" evidence="8"/>
<dbReference type="Proteomes" id="UP000027036">
    <property type="component" value="Unassembled WGS sequence"/>
</dbReference>
<evidence type="ECO:0000256" key="1">
    <source>
        <dbReference type="ARBA" id="ARBA00004417"/>
    </source>
</evidence>
<proteinExistence type="inferred from homology"/>
<dbReference type="GO" id="GO:0055085">
    <property type="term" value="P:transmembrane transport"/>
    <property type="evidence" value="ECO:0007669"/>
    <property type="project" value="UniProtKB-ARBA"/>
</dbReference>
<evidence type="ECO:0000256" key="8">
    <source>
        <dbReference type="ARBA" id="ARBA00038852"/>
    </source>
</evidence>
<dbReference type="GO" id="GO:0015833">
    <property type="term" value="P:peptide transport"/>
    <property type="evidence" value="ECO:0007669"/>
    <property type="project" value="InterPro"/>
</dbReference>
<dbReference type="InterPro" id="IPR003593">
    <property type="entry name" value="AAA+_ATPase"/>
</dbReference>
<dbReference type="Gene3D" id="3.40.50.300">
    <property type="entry name" value="P-loop containing nucleotide triphosphate hydrolases"/>
    <property type="match status" value="1"/>
</dbReference>
<keyword evidence="6 11" id="KW-0067">ATP-binding</keyword>
<keyword evidence="7" id="KW-0472">Membrane</keyword>
<evidence type="ECO:0000256" key="6">
    <source>
        <dbReference type="ARBA" id="ARBA00022840"/>
    </source>
</evidence>
<gene>
    <name evidence="11" type="primary">dppD</name>
    <name evidence="11" type="ORF">HPS10_05150</name>
</gene>
<reference evidence="11 12" key="1">
    <citation type="submission" date="2014-02" db="EMBL/GenBank/DDBJ databases">
        <title>Comparative genomics of Haemophilus parasuis isolated from pig lungs.</title>
        <authorList>
            <person name="Kittichotirat W."/>
            <person name="Bumgarner R.E."/>
            <person name="Lawrence P."/>
        </authorList>
    </citation>
    <scope>NUCLEOTIDE SEQUENCE [LARGE SCALE GENOMIC DNA]</scope>
    <source>
        <strain evidence="11 12">HPS10</strain>
    </source>
</reference>
<dbReference type="PANTHER" id="PTHR43297:SF2">
    <property type="entry name" value="DIPEPTIDE TRANSPORT ATP-BINDING PROTEIN DPPD"/>
    <property type="match status" value="1"/>
</dbReference>
<evidence type="ECO:0000313" key="12">
    <source>
        <dbReference type="Proteomes" id="UP000027036"/>
    </source>
</evidence>
<dbReference type="PANTHER" id="PTHR43297">
    <property type="entry name" value="OLIGOPEPTIDE TRANSPORT ATP-BINDING PROTEIN APPD"/>
    <property type="match status" value="1"/>
</dbReference>
<evidence type="ECO:0000313" key="11">
    <source>
        <dbReference type="EMBL" id="KDB48090.1"/>
    </source>
</evidence>
<dbReference type="InterPro" id="IPR013563">
    <property type="entry name" value="Oligopep_ABC_C"/>
</dbReference>
<dbReference type="PROSITE" id="PS00211">
    <property type="entry name" value="ABC_TRANSPORTER_1"/>
    <property type="match status" value="1"/>
</dbReference>
<dbReference type="EMBL" id="JDSO01000051">
    <property type="protein sequence ID" value="KDB48090.1"/>
    <property type="molecule type" value="Genomic_DNA"/>
</dbReference>
<dbReference type="InterPro" id="IPR027417">
    <property type="entry name" value="P-loop_NTPase"/>
</dbReference>
<comment type="catalytic activity">
    <reaction evidence="9">
        <text>a dipeptide(out) + ATP + H2O = a dipeptide(in) + ADP + phosphate + H(+)</text>
        <dbReference type="Rhea" id="RHEA:23120"/>
        <dbReference type="ChEBI" id="CHEBI:15377"/>
        <dbReference type="ChEBI" id="CHEBI:15378"/>
        <dbReference type="ChEBI" id="CHEBI:30616"/>
        <dbReference type="ChEBI" id="CHEBI:43474"/>
        <dbReference type="ChEBI" id="CHEBI:90799"/>
        <dbReference type="ChEBI" id="CHEBI:456216"/>
        <dbReference type="EC" id="7.4.2.9"/>
    </reaction>
</comment>
<evidence type="ECO:0000256" key="5">
    <source>
        <dbReference type="ARBA" id="ARBA00022741"/>
    </source>
</evidence>
<evidence type="ECO:0000256" key="3">
    <source>
        <dbReference type="ARBA" id="ARBA00022448"/>
    </source>
</evidence>
<comment type="subcellular location">
    <subcellularLocation>
        <location evidence="1">Cell inner membrane</location>
        <topology evidence="1">Peripheral membrane protein</topology>
    </subcellularLocation>
</comment>
<dbReference type="GO" id="GO:0005886">
    <property type="term" value="C:plasma membrane"/>
    <property type="evidence" value="ECO:0007669"/>
    <property type="project" value="UniProtKB-SubCell"/>
</dbReference>
<feature type="domain" description="ABC transporter" evidence="10">
    <location>
        <begin position="4"/>
        <end position="254"/>
    </location>
</feature>
<dbReference type="NCBIfam" id="NF008246">
    <property type="entry name" value="PRK11022.1"/>
    <property type="match status" value="1"/>
</dbReference>
<dbReference type="RefSeq" id="WP_021116056.1">
    <property type="nucleotide sequence ID" value="NZ_JDSO01000051.1"/>
</dbReference>
<dbReference type="InterPro" id="IPR003439">
    <property type="entry name" value="ABC_transporter-like_ATP-bd"/>
</dbReference>
<dbReference type="PROSITE" id="PS50893">
    <property type="entry name" value="ABC_TRANSPORTER_2"/>
    <property type="match status" value="1"/>
</dbReference>
<evidence type="ECO:0000256" key="9">
    <source>
        <dbReference type="ARBA" id="ARBA00047356"/>
    </source>
</evidence>
<evidence type="ECO:0000256" key="4">
    <source>
        <dbReference type="ARBA" id="ARBA00022475"/>
    </source>
</evidence>
<name>A0A836YZZ2_GLAPU</name>
<keyword evidence="5" id="KW-0547">Nucleotide-binding</keyword>